<feature type="compositionally biased region" description="Polar residues" evidence="1">
    <location>
        <begin position="25"/>
        <end position="44"/>
    </location>
</feature>
<dbReference type="AlphaFoldDB" id="A0A2K4ZBF1"/>
<reference evidence="2 3" key="1">
    <citation type="submission" date="2018-01" db="EMBL/GenBank/DDBJ databases">
        <authorList>
            <person name="Gaut B.S."/>
            <person name="Morton B.R."/>
            <person name="Clegg M.T."/>
            <person name="Duvall M.R."/>
        </authorList>
    </citation>
    <scope>NUCLEOTIDE SEQUENCE [LARGE SCALE GENOMIC DNA]</scope>
    <source>
        <strain evidence="2">GP69</strain>
    </source>
</reference>
<evidence type="ECO:0000313" key="3">
    <source>
        <dbReference type="Proteomes" id="UP000236311"/>
    </source>
</evidence>
<evidence type="ECO:0000313" key="2">
    <source>
        <dbReference type="EMBL" id="SOY27787.1"/>
    </source>
</evidence>
<dbReference type="EMBL" id="OFSM01000002">
    <property type="protein sequence ID" value="SOY27787.1"/>
    <property type="molecule type" value="Genomic_DNA"/>
</dbReference>
<dbReference type="Proteomes" id="UP000236311">
    <property type="component" value="Unassembled WGS sequence"/>
</dbReference>
<keyword evidence="3" id="KW-1185">Reference proteome</keyword>
<organism evidence="2 3">
    <name type="scientific">Acetatifactor muris</name>
    <dbReference type="NCBI Taxonomy" id="879566"/>
    <lineage>
        <taxon>Bacteria</taxon>
        <taxon>Bacillati</taxon>
        <taxon>Bacillota</taxon>
        <taxon>Clostridia</taxon>
        <taxon>Lachnospirales</taxon>
        <taxon>Lachnospiraceae</taxon>
        <taxon>Acetatifactor</taxon>
    </lineage>
</organism>
<proteinExistence type="predicted"/>
<protein>
    <submittedName>
        <fullName evidence="2">Uncharacterized protein</fullName>
    </submittedName>
</protein>
<feature type="region of interest" description="Disordered" evidence="1">
    <location>
        <begin position="1"/>
        <end position="62"/>
    </location>
</feature>
<gene>
    <name evidence="2" type="ORF">AMURIS_00492</name>
</gene>
<dbReference type="RefSeq" id="WP_103237896.1">
    <property type="nucleotide sequence ID" value="NZ_JANJZD010000002.1"/>
</dbReference>
<sequence length="62" mass="7090">MTDRNDAYFDNISGNNRDIPPGSGRDNQVNSGQMYSNQMNNNRMYDNRPGYGYPVPPVLFSR</sequence>
<name>A0A2K4ZBF1_9FIRM</name>
<accession>A0A2K4ZBF1</accession>
<evidence type="ECO:0000256" key="1">
    <source>
        <dbReference type="SAM" id="MobiDB-lite"/>
    </source>
</evidence>